<accession>A0A671MY24</accession>
<feature type="region of interest" description="Disordered" evidence="2">
    <location>
        <begin position="101"/>
        <end position="122"/>
    </location>
</feature>
<protein>
    <submittedName>
        <fullName evidence="4">Chemokine (C-C motif) ligand 34b, duplicate 3</fullName>
    </submittedName>
</protein>
<dbReference type="SUPFAM" id="SSF54117">
    <property type="entry name" value="Interleukin 8-like chemokines"/>
    <property type="match status" value="1"/>
</dbReference>
<dbReference type="InterPro" id="IPR036048">
    <property type="entry name" value="Interleukin_8-like_sf"/>
</dbReference>
<reference evidence="4" key="1">
    <citation type="submission" date="2025-08" db="UniProtKB">
        <authorList>
            <consortium name="Ensembl"/>
        </authorList>
    </citation>
    <scope>IDENTIFICATION</scope>
</reference>
<dbReference type="Proteomes" id="UP000472260">
    <property type="component" value="Unassembled WGS sequence"/>
</dbReference>
<dbReference type="Ensembl" id="ENSSANT00000040384.1">
    <property type="protein sequence ID" value="ENSSANP00000037945.1"/>
    <property type="gene ID" value="ENSSANG00000019322.1"/>
</dbReference>
<keyword evidence="1" id="KW-0202">Cytokine</keyword>
<organism evidence="4 5">
    <name type="scientific">Sinocyclocheilus anshuiensis</name>
    <dbReference type="NCBI Taxonomy" id="1608454"/>
    <lineage>
        <taxon>Eukaryota</taxon>
        <taxon>Metazoa</taxon>
        <taxon>Chordata</taxon>
        <taxon>Craniata</taxon>
        <taxon>Vertebrata</taxon>
        <taxon>Euteleostomi</taxon>
        <taxon>Actinopterygii</taxon>
        <taxon>Neopterygii</taxon>
        <taxon>Teleostei</taxon>
        <taxon>Ostariophysi</taxon>
        <taxon>Cypriniformes</taxon>
        <taxon>Cyprinidae</taxon>
        <taxon>Cyprininae</taxon>
        <taxon>Sinocyclocheilus</taxon>
    </lineage>
</organism>
<dbReference type="GO" id="GO:0006955">
    <property type="term" value="P:immune response"/>
    <property type="evidence" value="ECO:0007669"/>
    <property type="project" value="InterPro"/>
</dbReference>
<dbReference type="GO" id="GO:0008009">
    <property type="term" value="F:chemokine activity"/>
    <property type="evidence" value="ECO:0007669"/>
    <property type="project" value="InterPro"/>
</dbReference>
<dbReference type="Pfam" id="PF00048">
    <property type="entry name" value="IL8"/>
    <property type="match status" value="1"/>
</dbReference>
<reference evidence="4" key="2">
    <citation type="submission" date="2025-09" db="UniProtKB">
        <authorList>
            <consortium name="Ensembl"/>
        </authorList>
    </citation>
    <scope>IDENTIFICATION</scope>
</reference>
<evidence type="ECO:0000313" key="5">
    <source>
        <dbReference type="Proteomes" id="UP000472260"/>
    </source>
</evidence>
<evidence type="ECO:0000259" key="3">
    <source>
        <dbReference type="Pfam" id="PF00048"/>
    </source>
</evidence>
<proteinExistence type="predicted"/>
<dbReference type="InterPro" id="IPR001811">
    <property type="entry name" value="Chemokine_IL8-like_dom"/>
</dbReference>
<evidence type="ECO:0000313" key="4">
    <source>
        <dbReference type="Ensembl" id="ENSSANP00000037945.1"/>
    </source>
</evidence>
<evidence type="ECO:0000256" key="2">
    <source>
        <dbReference type="SAM" id="MobiDB-lite"/>
    </source>
</evidence>
<feature type="compositionally biased region" description="Polar residues" evidence="2">
    <location>
        <begin position="112"/>
        <end position="122"/>
    </location>
</feature>
<evidence type="ECO:0000256" key="1">
    <source>
        <dbReference type="ARBA" id="ARBA00022514"/>
    </source>
</evidence>
<feature type="domain" description="Chemokine interleukin-8-like" evidence="3">
    <location>
        <begin position="40"/>
        <end position="94"/>
    </location>
</feature>
<keyword evidence="5" id="KW-1185">Reference proteome</keyword>
<dbReference type="Gene3D" id="2.40.50.40">
    <property type="match status" value="1"/>
</dbReference>
<dbReference type="AlphaFoldDB" id="A0A671MY24"/>
<dbReference type="GO" id="GO:0005615">
    <property type="term" value="C:extracellular space"/>
    <property type="evidence" value="ECO:0007669"/>
    <property type="project" value="UniProtKB-KW"/>
</dbReference>
<sequence length="122" mass="13533">MRSLAVVVIASVIWTITGKVLYTVFLPRSSVLADAEMVYSCCTRVSTAKVTEPIIGYKMQEKSLPCVKAVIFQTKQGDFCSDWRQPWVERKLKETNAILPPPTSFIRDQTRVGGSTQTTGSS</sequence>
<name>A0A671MY24_9TELE</name>